<comment type="caution">
    <text evidence="2">The sequence shown here is derived from an EMBL/GenBank/DDBJ whole genome shotgun (WGS) entry which is preliminary data.</text>
</comment>
<accession>A0ABP1GG44</accession>
<proteinExistence type="predicted"/>
<name>A0ABP1GG44_9CHLO</name>
<dbReference type="Pfam" id="PF13516">
    <property type="entry name" value="LRR_6"/>
    <property type="match status" value="1"/>
</dbReference>
<evidence type="ECO:0000313" key="2">
    <source>
        <dbReference type="EMBL" id="CAL5228733.1"/>
    </source>
</evidence>
<dbReference type="Proteomes" id="UP001497392">
    <property type="component" value="Unassembled WGS sequence"/>
</dbReference>
<dbReference type="InterPro" id="IPR032675">
    <property type="entry name" value="LRR_dom_sf"/>
</dbReference>
<sequence length="112" mass="12112">MGACAHRNLKHLRDLNLKEGCFTDSGLRGLSSLTALFSLSLRCCHRLTESGLIALMTALSRHSLASVDVAGCKILSPAGSTAIQRQVSLMERIGVMSCAIHSQYEYGYDPDI</sequence>
<protein>
    <submittedName>
        <fullName evidence="2">G11918 protein</fullName>
    </submittedName>
</protein>
<reference evidence="2 3" key="1">
    <citation type="submission" date="2024-06" db="EMBL/GenBank/DDBJ databases">
        <authorList>
            <person name="Kraege A."/>
            <person name="Thomma B."/>
        </authorList>
    </citation>
    <scope>NUCLEOTIDE SEQUENCE [LARGE SCALE GENOMIC DNA]</scope>
</reference>
<organism evidence="2 3">
    <name type="scientific">Coccomyxa viridis</name>
    <dbReference type="NCBI Taxonomy" id="1274662"/>
    <lineage>
        <taxon>Eukaryota</taxon>
        <taxon>Viridiplantae</taxon>
        <taxon>Chlorophyta</taxon>
        <taxon>core chlorophytes</taxon>
        <taxon>Trebouxiophyceae</taxon>
        <taxon>Trebouxiophyceae incertae sedis</taxon>
        <taxon>Coccomyxaceae</taxon>
        <taxon>Coccomyxa</taxon>
    </lineage>
</organism>
<dbReference type="SUPFAM" id="SSF52047">
    <property type="entry name" value="RNI-like"/>
    <property type="match status" value="1"/>
</dbReference>
<keyword evidence="3" id="KW-1185">Reference proteome</keyword>
<comment type="subcellular location">
    <subcellularLocation>
        <location evidence="1">Cytoplasm</location>
        <location evidence="1">Cytoskeleton</location>
        <location evidence="1">Cilium axoneme</location>
    </subcellularLocation>
</comment>
<dbReference type="InterPro" id="IPR001611">
    <property type="entry name" value="Leu-rich_rpt"/>
</dbReference>
<dbReference type="Gene3D" id="3.80.10.10">
    <property type="entry name" value="Ribonuclease Inhibitor"/>
    <property type="match status" value="1"/>
</dbReference>
<gene>
    <name evidence="2" type="primary">g11918</name>
    <name evidence="2" type="ORF">VP750_LOCUS10639</name>
</gene>
<dbReference type="EMBL" id="CAXHTA020000019">
    <property type="protein sequence ID" value="CAL5228733.1"/>
    <property type="molecule type" value="Genomic_DNA"/>
</dbReference>
<evidence type="ECO:0000256" key="1">
    <source>
        <dbReference type="ARBA" id="ARBA00004430"/>
    </source>
</evidence>
<evidence type="ECO:0000313" key="3">
    <source>
        <dbReference type="Proteomes" id="UP001497392"/>
    </source>
</evidence>